<reference evidence="3" key="1">
    <citation type="journal article" date="2020" name="Stud. Mycol.">
        <title>101 Dothideomycetes genomes: a test case for predicting lifestyles and emergence of pathogens.</title>
        <authorList>
            <person name="Haridas S."/>
            <person name="Albert R."/>
            <person name="Binder M."/>
            <person name="Bloem J."/>
            <person name="Labutti K."/>
            <person name="Salamov A."/>
            <person name="Andreopoulos B."/>
            <person name="Baker S."/>
            <person name="Barry K."/>
            <person name="Bills G."/>
            <person name="Bluhm B."/>
            <person name="Cannon C."/>
            <person name="Castanera R."/>
            <person name="Culley D."/>
            <person name="Daum C."/>
            <person name="Ezra D."/>
            <person name="Gonzalez J."/>
            <person name="Henrissat B."/>
            <person name="Kuo A."/>
            <person name="Liang C."/>
            <person name="Lipzen A."/>
            <person name="Lutzoni F."/>
            <person name="Magnuson J."/>
            <person name="Mondo S."/>
            <person name="Nolan M."/>
            <person name="Ohm R."/>
            <person name="Pangilinan J."/>
            <person name="Park H.-J."/>
            <person name="Ramirez L."/>
            <person name="Alfaro M."/>
            <person name="Sun H."/>
            <person name="Tritt A."/>
            <person name="Yoshinaga Y."/>
            <person name="Zwiers L.-H."/>
            <person name="Turgeon B."/>
            <person name="Goodwin S."/>
            <person name="Spatafora J."/>
            <person name="Crous P."/>
            <person name="Grigoriev I."/>
        </authorList>
    </citation>
    <scope>NUCLEOTIDE SEQUENCE</scope>
    <source>
        <strain evidence="3">CBS 123094</strain>
    </source>
</reference>
<dbReference type="Pfam" id="PF00583">
    <property type="entry name" value="Acetyltransf_1"/>
    <property type="match status" value="1"/>
</dbReference>
<dbReference type="EMBL" id="ML977634">
    <property type="protein sequence ID" value="KAF1995701.1"/>
    <property type="molecule type" value="Genomic_DNA"/>
</dbReference>
<dbReference type="CDD" id="cd04301">
    <property type="entry name" value="NAT_SF"/>
    <property type="match status" value="1"/>
</dbReference>
<protein>
    <recommendedName>
        <fullName evidence="2">N-acetyltransferase domain-containing protein</fullName>
    </recommendedName>
</protein>
<evidence type="ECO:0000256" key="1">
    <source>
        <dbReference type="SAM" id="MobiDB-lite"/>
    </source>
</evidence>
<proteinExistence type="predicted"/>
<evidence type="ECO:0000313" key="3">
    <source>
        <dbReference type="EMBL" id="KAF1995701.1"/>
    </source>
</evidence>
<sequence>MGLPKSPPSPPFSAVDPKPVANAVPAADTDNQWGIWVESPAGPSGTLQASRWADASGNAAGGAGRGGRSGRAQPFRGRRTPWPKARDMKPVPVESDGEDGGVACKSDSNGDEWYDVRKLCDWEGKIQPPPVERVECNFTDRHFGNLGARMEAWLNKAPKSWMQETTWHDKKYDILRHLPKGDKNTALEVGQFEAADNAAVVPEYWMPEIIDGKAPQDFWRAHKTSAPAPLSDISLVEQPWWEEYPDDSTVFLKPFEMPNAKVDPNDVLNHNPEIYCSSEIAVTNKKHAAIARQRKLEAKRNRPNVYRGPPLVPVPDRRLKPAVNIYLRPVAPADTAQITEIYNYYVAETIKANEFNPRTTSQLATRIDQTIRQGLPWIVAVLKSNHPNQGKGRQVGFVSETIVGFASIDDHTDPGSMWRFAFELELYVHHEYHRKGVASCLLDRLIDMVSTGYQCRGGYEWRTPSNYLRFGSQRVVKVVNFNYPHENRGRDPQDEDLTGVTKLLEQFNFRRVGHLKNMGAKYSKMVDLTIFQHETSEFIEKELKPSNPL</sequence>
<dbReference type="SUPFAM" id="SSF55729">
    <property type="entry name" value="Acyl-CoA N-acyltransferases (Nat)"/>
    <property type="match status" value="1"/>
</dbReference>
<evidence type="ECO:0000313" key="4">
    <source>
        <dbReference type="Proteomes" id="UP000799779"/>
    </source>
</evidence>
<accession>A0A6A5W6I5</accession>
<feature type="compositionally biased region" description="Gly residues" evidence="1">
    <location>
        <begin position="59"/>
        <end position="69"/>
    </location>
</feature>
<organism evidence="3 4">
    <name type="scientific">Amniculicola lignicola CBS 123094</name>
    <dbReference type="NCBI Taxonomy" id="1392246"/>
    <lineage>
        <taxon>Eukaryota</taxon>
        <taxon>Fungi</taxon>
        <taxon>Dikarya</taxon>
        <taxon>Ascomycota</taxon>
        <taxon>Pezizomycotina</taxon>
        <taxon>Dothideomycetes</taxon>
        <taxon>Pleosporomycetidae</taxon>
        <taxon>Pleosporales</taxon>
        <taxon>Amniculicolaceae</taxon>
        <taxon>Amniculicola</taxon>
    </lineage>
</organism>
<feature type="domain" description="N-acetyltransferase" evidence="2">
    <location>
        <begin position="325"/>
        <end position="494"/>
    </location>
</feature>
<name>A0A6A5W6I5_9PLEO</name>
<dbReference type="AlphaFoldDB" id="A0A6A5W6I5"/>
<dbReference type="Gene3D" id="3.40.630.30">
    <property type="match status" value="1"/>
</dbReference>
<feature type="region of interest" description="Disordered" evidence="1">
    <location>
        <begin position="1"/>
        <end position="107"/>
    </location>
</feature>
<dbReference type="InterPro" id="IPR016181">
    <property type="entry name" value="Acyl_CoA_acyltransferase"/>
</dbReference>
<dbReference type="PROSITE" id="PS51186">
    <property type="entry name" value="GNAT"/>
    <property type="match status" value="1"/>
</dbReference>
<gene>
    <name evidence="3" type="ORF">P154DRAFT_444841</name>
</gene>
<dbReference type="InterPro" id="IPR000182">
    <property type="entry name" value="GNAT_dom"/>
</dbReference>
<dbReference type="GO" id="GO:0016747">
    <property type="term" value="F:acyltransferase activity, transferring groups other than amino-acyl groups"/>
    <property type="evidence" value="ECO:0007669"/>
    <property type="project" value="InterPro"/>
</dbReference>
<evidence type="ECO:0000259" key="2">
    <source>
        <dbReference type="PROSITE" id="PS51186"/>
    </source>
</evidence>
<feature type="compositionally biased region" description="Pro residues" evidence="1">
    <location>
        <begin position="1"/>
        <end position="11"/>
    </location>
</feature>
<keyword evidence="4" id="KW-1185">Reference proteome</keyword>
<dbReference type="OrthoDB" id="2129362at2759"/>
<dbReference type="Proteomes" id="UP000799779">
    <property type="component" value="Unassembled WGS sequence"/>
</dbReference>